<dbReference type="InterPro" id="IPR057599">
    <property type="entry name" value="TORTIFOLIA1/TORL1-2_C"/>
</dbReference>
<dbReference type="PANTHER" id="PTHR31355">
    <property type="entry name" value="MICROTUBULE-ASSOCIATED PROTEIN TORTIFOLIA1"/>
    <property type="match status" value="1"/>
</dbReference>
<name>A0A6A4MC65_9ERIC</name>
<feature type="compositionally biased region" description="Low complexity" evidence="1">
    <location>
        <begin position="727"/>
        <end position="736"/>
    </location>
</feature>
<feature type="non-terminal residue" evidence="3">
    <location>
        <position position="1"/>
    </location>
</feature>
<evidence type="ECO:0000313" key="3">
    <source>
        <dbReference type="EMBL" id="KAE9464227.1"/>
    </source>
</evidence>
<feature type="region of interest" description="Disordered" evidence="1">
    <location>
        <begin position="717"/>
        <end position="737"/>
    </location>
</feature>
<gene>
    <name evidence="3" type="ORF">C3L33_03878</name>
</gene>
<comment type="caution">
    <text evidence="3">The sequence shown here is derived from an EMBL/GenBank/DDBJ whole genome shotgun (WGS) entry which is preliminary data.</text>
</comment>
<dbReference type="EMBL" id="QEFC01000341">
    <property type="protein sequence ID" value="KAE9464227.1"/>
    <property type="molecule type" value="Genomic_DNA"/>
</dbReference>
<dbReference type="Pfam" id="PF24713">
    <property type="entry name" value="TOR1L1_C"/>
    <property type="match status" value="1"/>
</dbReference>
<evidence type="ECO:0000256" key="1">
    <source>
        <dbReference type="SAM" id="MobiDB-lite"/>
    </source>
</evidence>
<dbReference type="GO" id="GO:0008017">
    <property type="term" value="F:microtubule binding"/>
    <property type="evidence" value="ECO:0007669"/>
    <property type="project" value="InterPro"/>
</dbReference>
<dbReference type="InterPro" id="IPR033337">
    <property type="entry name" value="TORTIFOLIA1/SINE1-2"/>
</dbReference>
<dbReference type="InterPro" id="IPR016024">
    <property type="entry name" value="ARM-type_fold"/>
</dbReference>
<protein>
    <recommendedName>
        <fullName evidence="2">TOG domain-containing protein</fullName>
    </recommendedName>
</protein>
<dbReference type="InterPro" id="IPR057600">
    <property type="entry name" value="TORTIFOLIA1/SINE1-2_N"/>
</dbReference>
<feature type="region of interest" description="Disordered" evidence="1">
    <location>
        <begin position="884"/>
        <end position="924"/>
    </location>
</feature>
<feature type="domain" description="TOG" evidence="2">
    <location>
        <begin position="277"/>
        <end position="519"/>
    </location>
</feature>
<accession>A0A6A4MC65</accession>
<dbReference type="AlphaFoldDB" id="A0A6A4MC65"/>
<reference evidence="3 4" key="1">
    <citation type="journal article" date="2019" name="Genome Biol. Evol.">
        <title>The Rhododendron genome and chromosomal organization provide insight into shared whole-genome duplications across the heath family (Ericaceae).</title>
        <authorList>
            <person name="Soza V.L."/>
            <person name="Lindsley D."/>
            <person name="Waalkes A."/>
            <person name="Ramage E."/>
            <person name="Patwardhan R.P."/>
            <person name="Burton J.N."/>
            <person name="Adey A."/>
            <person name="Kumar A."/>
            <person name="Qiu R."/>
            <person name="Shendure J."/>
            <person name="Hall B."/>
        </authorList>
    </citation>
    <scope>NUCLEOTIDE SEQUENCE [LARGE SCALE GENOMIC DNA]</scope>
    <source>
        <strain evidence="3">RSF 1966-606</strain>
    </source>
</reference>
<dbReference type="InterPro" id="IPR011989">
    <property type="entry name" value="ARM-like"/>
</dbReference>
<feature type="compositionally biased region" description="Polar residues" evidence="1">
    <location>
        <begin position="891"/>
        <end position="905"/>
    </location>
</feature>
<dbReference type="OrthoDB" id="298726at2759"/>
<organism evidence="3 4">
    <name type="scientific">Rhododendron williamsianum</name>
    <dbReference type="NCBI Taxonomy" id="262921"/>
    <lineage>
        <taxon>Eukaryota</taxon>
        <taxon>Viridiplantae</taxon>
        <taxon>Streptophyta</taxon>
        <taxon>Embryophyta</taxon>
        <taxon>Tracheophyta</taxon>
        <taxon>Spermatophyta</taxon>
        <taxon>Magnoliopsida</taxon>
        <taxon>eudicotyledons</taxon>
        <taxon>Gunneridae</taxon>
        <taxon>Pentapetalae</taxon>
        <taxon>asterids</taxon>
        <taxon>Ericales</taxon>
        <taxon>Ericaceae</taxon>
        <taxon>Ericoideae</taxon>
        <taxon>Rhodoreae</taxon>
        <taxon>Rhododendron</taxon>
    </lineage>
</organism>
<dbReference type="GO" id="GO:0005874">
    <property type="term" value="C:microtubule"/>
    <property type="evidence" value="ECO:0007669"/>
    <property type="project" value="InterPro"/>
</dbReference>
<sequence length="1101" mass="121537">MVVRPCLTFSPLKKTKAEEEAFITRSLILHKGPQVQKLNITFTYSTEALLIDSWIQFALSRNVNQLYLDFRSRYYSTAFKTRIHDIVFSFKVCGAVNNLLASCPILEDLSFADCYLKRNHVLVIGNSSVKTLKIEGGYLSGNLTLEIHAPFIVSIELIIELSSESYIIKRMESLCSARCVCSKSGACHEQGDTIFSNLEYLRHVKDLGMCSCYIQMKDSTLSGVSKRVNKMKNHSCLKAKGTTRVNHQQVMFELKQRVIFALNKLADRDTYQIGIVELEKTIECLTPDGVALFLSCILDTDSEQKSAVRKECIRLMGLLVNLHVGLVAPYLGKMVVSIVKRLKDPDTVVRDACVETVSVLASKLCNDQAQNDGIFVVLVKPFFEALGEQNKQVQSGSALCLARVIDNTNDPPASILQRMLTRTIKLLKNPHFMAKPAVIELNRSIIQAGGAPSQIILSAAMSSIQEALKNSDWTTRKAASLSLGEIASSGGSFFSSFKASCIRSLESCRFDKVKPVRDTVPHALHLWRSLPGPDLPEPSETGSSIKGLVAVLPAENFCGQDDGDIASINESGRKDASLTKVGTCSTKKRIPLSVRKTCQNYVDYPQGSIDWDTEIAAPKTNSVYFDVHNEESEGSSVTKTFERMSSDITSIQDIGYEYVSMDDRHECSSVSKPVTKNVDTKFVSASRDCINKVALVKQMVTNQEYAAEEIRSEEHRYSVKMQDHSSLDSTGTESSSQTLRECCTQTANELASIRKQLLEIDNKQSNLMDLLQEFTTSTMESFSVIQLKVSGLEQVVDQIAQDVCGGRFTNPATAKFLKKSPSVASPRLSTHTCRPSLDIRNRQPSFLSKKNMEIWEEKSFAGSRLSSSAVESFDMCSDVTGKLNRQPIRKGSQSSSGRGTHVGQTRKNDNVSAAASTTSARQSSSEIKNGPWRFVRGYLSEGDLDSAYAEALFSGDELVLFELIDRTGPVLERLSNKTAGDVLSTLASYFLEQRFINSIIPWLQQASYLRFVSRPAKGSFSDSLLSAPNGTIGHLIGMESPLVVDLITVHGPNCLVLSAKVRREFLSAIQEAANMGIPNPAERRSVAQLAAKLHQIWGEAF</sequence>
<keyword evidence="4" id="KW-1185">Reference proteome</keyword>
<dbReference type="InterPro" id="IPR034085">
    <property type="entry name" value="TOG"/>
</dbReference>
<dbReference type="PANTHER" id="PTHR31355:SF22">
    <property type="entry name" value="TORTIFOLIA1-LIKE PROTEIN 2"/>
    <property type="match status" value="1"/>
</dbReference>
<evidence type="ECO:0000313" key="4">
    <source>
        <dbReference type="Proteomes" id="UP000428333"/>
    </source>
</evidence>
<dbReference type="SMART" id="SM01349">
    <property type="entry name" value="TOG"/>
    <property type="match status" value="1"/>
</dbReference>
<proteinExistence type="predicted"/>
<dbReference type="Gene3D" id="1.25.10.10">
    <property type="entry name" value="Leucine-rich Repeat Variant"/>
    <property type="match status" value="2"/>
</dbReference>
<feature type="compositionally biased region" description="Low complexity" evidence="1">
    <location>
        <begin position="912"/>
        <end position="924"/>
    </location>
</feature>
<dbReference type="Pfam" id="PF24714">
    <property type="entry name" value="TOR1L1_N"/>
    <property type="match status" value="1"/>
</dbReference>
<evidence type="ECO:0000259" key="2">
    <source>
        <dbReference type="SMART" id="SM01349"/>
    </source>
</evidence>
<feature type="compositionally biased region" description="Basic and acidic residues" evidence="1">
    <location>
        <begin position="717"/>
        <end position="726"/>
    </location>
</feature>
<dbReference type="Proteomes" id="UP000428333">
    <property type="component" value="Linkage Group LG02"/>
</dbReference>
<dbReference type="SUPFAM" id="SSF48371">
    <property type="entry name" value="ARM repeat"/>
    <property type="match status" value="1"/>
</dbReference>